<dbReference type="PROSITE" id="PS00167">
    <property type="entry name" value="TRP_SYNTHASE_ALPHA"/>
    <property type="match status" value="1"/>
</dbReference>
<evidence type="ECO:0000256" key="3">
    <source>
        <dbReference type="ARBA" id="ARBA00011270"/>
    </source>
</evidence>
<dbReference type="InterPro" id="IPR018204">
    <property type="entry name" value="Trp_synthase_alpha_AS"/>
</dbReference>
<organism evidence="11 12">
    <name type="scientific">Roseburia amylophila</name>
    <dbReference type="NCBI Taxonomy" id="2981794"/>
    <lineage>
        <taxon>Bacteria</taxon>
        <taxon>Bacillati</taxon>
        <taxon>Bacillota</taxon>
        <taxon>Clostridia</taxon>
        <taxon>Lachnospirales</taxon>
        <taxon>Lachnospiraceae</taxon>
        <taxon>Roseburia</taxon>
    </lineage>
</organism>
<keyword evidence="6 9" id="KW-0057">Aromatic amino acid biosynthesis</keyword>
<dbReference type="InterPro" id="IPR011060">
    <property type="entry name" value="RibuloseP-bd_barrel"/>
</dbReference>
<dbReference type="SUPFAM" id="SSF51366">
    <property type="entry name" value="Ribulose-phoshate binding barrel"/>
    <property type="match status" value="1"/>
</dbReference>
<evidence type="ECO:0000256" key="4">
    <source>
        <dbReference type="ARBA" id="ARBA00022605"/>
    </source>
</evidence>
<gene>
    <name evidence="9 11" type="primary">trpA</name>
    <name evidence="11" type="ORF">LKD47_01350</name>
</gene>
<evidence type="ECO:0000256" key="2">
    <source>
        <dbReference type="ARBA" id="ARBA00004733"/>
    </source>
</evidence>
<dbReference type="PANTHER" id="PTHR43406">
    <property type="entry name" value="TRYPTOPHAN SYNTHASE, ALPHA CHAIN"/>
    <property type="match status" value="1"/>
</dbReference>
<comment type="catalytic activity">
    <reaction evidence="8 9">
        <text>(1S,2R)-1-C-(indol-3-yl)glycerol 3-phosphate + L-serine = D-glyceraldehyde 3-phosphate + L-tryptophan + H2O</text>
        <dbReference type="Rhea" id="RHEA:10532"/>
        <dbReference type="ChEBI" id="CHEBI:15377"/>
        <dbReference type="ChEBI" id="CHEBI:33384"/>
        <dbReference type="ChEBI" id="CHEBI:57912"/>
        <dbReference type="ChEBI" id="CHEBI:58866"/>
        <dbReference type="ChEBI" id="CHEBI:59776"/>
        <dbReference type="EC" id="4.2.1.20"/>
    </reaction>
</comment>
<proteinExistence type="inferred from homology"/>
<comment type="similarity">
    <text evidence="9 10">Belongs to the TrpA family.</text>
</comment>
<evidence type="ECO:0000313" key="12">
    <source>
        <dbReference type="Proteomes" id="UP001198893"/>
    </source>
</evidence>
<dbReference type="NCBIfam" id="TIGR00262">
    <property type="entry name" value="trpA"/>
    <property type="match status" value="1"/>
</dbReference>
<comment type="function">
    <text evidence="1 9">The alpha subunit is responsible for the aldol cleavage of indoleglycerol phosphate to indole and glyceraldehyde 3-phosphate.</text>
</comment>
<dbReference type="InterPro" id="IPR013785">
    <property type="entry name" value="Aldolase_TIM"/>
</dbReference>
<evidence type="ECO:0000256" key="6">
    <source>
        <dbReference type="ARBA" id="ARBA00023141"/>
    </source>
</evidence>
<evidence type="ECO:0000256" key="8">
    <source>
        <dbReference type="ARBA" id="ARBA00049047"/>
    </source>
</evidence>
<keyword evidence="5 9" id="KW-0822">Tryptophan biosynthesis</keyword>
<dbReference type="Pfam" id="PF00290">
    <property type="entry name" value="Trp_syntA"/>
    <property type="match status" value="1"/>
</dbReference>
<keyword evidence="4 9" id="KW-0028">Amino-acid biosynthesis</keyword>
<dbReference type="GO" id="GO:0004834">
    <property type="term" value="F:tryptophan synthase activity"/>
    <property type="evidence" value="ECO:0007669"/>
    <property type="project" value="UniProtKB-UniRule"/>
</dbReference>
<sequence length="263" mass="29440">MNRIEEKLAQLKEQNKKAFITYMTAGMPDFDKMQEIIRTQEQAGTDIIELGIPFSDPVADGPVIQDASYHAILKGVNLKKVLEAMKKLRSAKIEIPIVFMMYYNTILHYGVEAFVNACIESGVDGLIIPDLPLEEQDEIKEFLQKENAPILIQLVSPVSKDRIPEILKDARGFIYCVSSMGVTGQEATFHKSVIDYLGSVKEVSKIPVMMGFGIRTAEDVAPMKKIIDGAIVGSHFIRLMEENDYDLQAIGTYCGTFKKELNQ</sequence>
<comment type="caution">
    <text evidence="11">The sequence shown here is derived from an EMBL/GenBank/DDBJ whole genome shotgun (WGS) entry which is preliminary data.</text>
</comment>
<reference evidence="11" key="1">
    <citation type="submission" date="2021-10" db="EMBL/GenBank/DDBJ databases">
        <title>Anaerobic single-cell dispensing facilitates the cultivation of human gut bacteria.</title>
        <authorList>
            <person name="Afrizal A."/>
        </authorList>
    </citation>
    <scope>NUCLEOTIDE SEQUENCE</scope>
    <source>
        <strain evidence="11">CLA-AA-H204</strain>
    </source>
</reference>
<evidence type="ECO:0000313" key="11">
    <source>
        <dbReference type="EMBL" id="MCC2240948.1"/>
    </source>
</evidence>
<dbReference type="CDD" id="cd04724">
    <property type="entry name" value="Tryptophan_synthase_alpha"/>
    <property type="match status" value="1"/>
</dbReference>
<evidence type="ECO:0000256" key="5">
    <source>
        <dbReference type="ARBA" id="ARBA00022822"/>
    </source>
</evidence>
<dbReference type="InterPro" id="IPR002028">
    <property type="entry name" value="Trp_synthase_suA"/>
</dbReference>
<comment type="subunit">
    <text evidence="3 9">Tetramer of two alpha and two beta chains.</text>
</comment>
<dbReference type="Gene3D" id="3.20.20.70">
    <property type="entry name" value="Aldolase class I"/>
    <property type="match status" value="1"/>
</dbReference>
<evidence type="ECO:0000256" key="1">
    <source>
        <dbReference type="ARBA" id="ARBA00003365"/>
    </source>
</evidence>
<evidence type="ECO:0000256" key="10">
    <source>
        <dbReference type="RuleBase" id="RU003662"/>
    </source>
</evidence>
<dbReference type="RefSeq" id="WP_227709466.1">
    <property type="nucleotide sequence ID" value="NZ_JAJEQW010000001.1"/>
</dbReference>
<name>A0AAW4W856_9FIRM</name>
<accession>A0AAW4W856</accession>
<evidence type="ECO:0000256" key="7">
    <source>
        <dbReference type="ARBA" id="ARBA00023239"/>
    </source>
</evidence>
<dbReference type="FunFam" id="3.20.20.70:FF:000037">
    <property type="entry name" value="Tryptophan synthase alpha chain"/>
    <property type="match status" value="1"/>
</dbReference>
<feature type="active site" description="Proton acceptor" evidence="9">
    <location>
        <position position="60"/>
    </location>
</feature>
<dbReference type="PANTHER" id="PTHR43406:SF1">
    <property type="entry name" value="TRYPTOPHAN SYNTHASE ALPHA CHAIN, CHLOROPLASTIC"/>
    <property type="match status" value="1"/>
</dbReference>
<protein>
    <recommendedName>
        <fullName evidence="9">Tryptophan synthase alpha chain</fullName>
        <ecNumber evidence="9">4.2.1.20</ecNumber>
    </recommendedName>
</protein>
<feature type="active site" description="Proton acceptor" evidence="9">
    <location>
        <position position="49"/>
    </location>
</feature>
<keyword evidence="7 9" id="KW-0456">Lyase</keyword>
<evidence type="ECO:0000256" key="9">
    <source>
        <dbReference type="HAMAP-Rule" id="MF_00131"/>
    </source>
</evidence>
<dbReference type="EMBL" id="JAJEQW010000001">
    <property type="protein sequence ID" value="MCC2240948.1"/>
    <property type="molecule type" value="Genomic_DNA"/>
</dbReference>
<dbReference type="HAMAP" id="MF_00131">
    <property type="entry name" value="Trp_synth_alpha"/>
    <property type="match status" value="1"/>
</dbReference>
<dbReference type="GO" id="GO:0005829">
    <property type="term" value="C:cytosol"/>
    <property type="evidence" value="ECO:0007669"/>
    <property type="project" value="TreeGrafter"/>
</dbReference>
<dbReference type="EC" id="4.2.1.20" evidence="9"/>
<dbReference type="AlphaFoldDB" id="A0AAW4W856"/>
<comment type="pathway">
    <text evidence="2 9">Amino-acid biosynthesis; L-tryptophan biosynthesis; L-tryptophan from chorismate: step 5/5.</text>
</comment>
<dbReference type="Proteomes" id="UP001198893">
    <property type="component" value="Unassembled WGS sequence"/>
</dbReference>